<feature type="compositionally biased region" description="Polar residues" evidence="1">
    <location>
        <begin position="90"/>
        <end position="106"/>
    </location>
</feature>
<keyword evidence="3" id="KW-1185">Reference proteome</keyword>
<gene>
    <name evidence="2" type="ORF">M9799_03005</name>
</gene>
<sequence>MKALFSRTFAKLFKQLIMFQIRHIPRPRWPSGPQPTAHHLVYALALCSLAAWGTALLSTRAEEKLQQSRAKMDLAIQQGSKPEPPASDAATHQTDQWPSRHSTNEVIRQASEEASHRGIVLRSLSVTHHAATASSRGKVMLDVSTRGSYAASKVWQSALMQGNPSLAVQNLRLQAVPGSHGVLDAQWTWVLYVHD</sequence>
<dbReference type="Proteomes" id="UP001162800">
    <property type="component" value="Chromosome"/>
</dbReference>
<dbReference type="RefSeq" id="WP_231044253.1">
    <property type="nucleotide sequence ID" value="NZ_CP106881.1"/>
</dbReference>
<reference evidence="2" key="1">
    <citation type="submission" date="2022-09" db="EMBL/GenBank/DDBJ databases">
        <title>The complete genome of Acidovorax sp. 5MLIR.</title>
        <authorList>
            <person name="Liu L."/>
            <person name="Yue J."/>
            <person name="Yang F."/>
            <person name="Yuan J."/>
            <person name="Li L."/>
        </authorList>
    </citation>
    <scope>NUCLEOTIDE SEQUENCE</scope>
    <source>
        <strain evidence="2">5MLIR</strain>
    </source>
</reference>
<organism evidence="2 3">
    <name type="scientific">Comamonas endophytica</name>
    <dbReference type="NCBI Taxonomy" id="2949090"/>
    <lineage>
        <taxon>Bacteria</taxon>
        <taxon>Pseudomonadati</taxon>
        <taxon>Pseudomonadota</taxon>
        <taxon>Betaproteobacteria</taxon>
        <taxon>Burkholderiales</taxon>
        <taxon>Comamonadaceae</taxon>
        <taxon>Comamonas</taxon>
    </lineage>
</organism>
<evidence type="ECO:0000313" key="3">
    <source>
        <dbReference type="Proteomes" id="UP001162800"/>
    </source>
</evidence>
<dbReference type="EMBL" id="CP106881">
    <property type="protein sequence ID" value="UYG52224.1"/>
    <property type="molecule type" value="Genomic_DNA"/>
</dbReference>
<name>A0ABY6GAY8_9BURK</name>
<evidence type="ECO:0000256" key="1">
    <source>
        <dbReference type="SAM" id="MobiDB-lite"/>
    </source>
</evidence>
<proteinExistence type="predicted"/>
<protein>
    <submittedName>
        <fullName evidence="2">Uncharacterized protein</fullName>
    </submittedName>
</protein>
<feature type="region of interest" description="Disordered" evidence="1">
    <location>
        <begin position="77"/>
        <end position="108"/>
    </location>
</feature>
<evidence type="ECO:0000313" key="2">
    <source>
        <dbReference type="EMBL" id="UYG52224.1"/>
    </source>
</evidence>
<accession>A0ABY6GAY8</accession>